<evidence type="ECO:0000259" key="5">
    <source>
        <dbReference type="PROSITE" id="PS50894"/>
    </source>
</evidence>
<organism evidence="6 7">
    <name type="scientific">Shivajiella indica</name>
    <dbReference type="NCBI Taxonomy" id="872115"/>
    <lineage>
        <taxon>Bacteria</taxon>
        <taxon>Pseudomonadati</taxon>
        <taxon>Bacteroidota</taxon>
        <taxon>Cytophagia</taxon>
        <taxon>Cytophagales</taxon>
        <taxon>Cyclobacteriaceae</taxon>
        <taxon>Shivajiella</taxon>
    </lineage>
</organism>
<dbReference type="Pfam" id="PF00072">
    <property type="entry name" value="Response_reg"/>
    <property type="match status" value="1"/>
</dbReference>
<protein>
    <submittedName>
        <fullName evidence="6">Response regulator</fullName>
    </submittedName>
</protein>
<comment type="caution">
    <text evidence="6">The sequence shown here is derived from an EMBL/GenBank/DDBJ whole genome shotgun (WGS) entry which is preliminary data.</text>
</comment>
<dbReference type="RefSeq" id="WP_380805374.1">
    <property type="nucleotide sequence ID" value="NZ_JBHUIV010000025.1"/>
</dbReference>
<dbReference type="InterPro" id="IPR036641">
    <property type="entry name" value="HPT_dom_sf"/>
</dbReference>
<feature type="domain" description="HPt" evidence="5">
    <location>
        <begin position="155"/>
        <end position="253"/>
    </location>
</feature>
<name>A0ABW5BCJ0_9BACT</name>
<accession>A0ABW5BCJ0</accession>
<evidence type="ECO:0000259" key="4">
    <source>
        <dbReference type="PROSITE" id="PS50110"/>
    </source>
</evidence>
<gene>
    <name evidence="6" type="ORF">ACFSKV_16800</name>
</gene>
<keyword evidence="7" id="KW-1185">Reference proteome</keyword>
<dbReference type="SUPFAM" id="SSF52172">
    <property type="entry name" value="CheY-like"/>
    <property type="match status" value="1"/>
</dbReference>
<evidence type="ECO:0000313" key="7">
    <source>
        <dbReference type="Proteomes" id="UP001597414"/>
    </source>
</evidence>
<keyword evidence="1 3" id="KW-0597">Phosphoprotein</keyword>
<dbReference type="SUPFAM" id="SSF47226">
    <property type="entry name" value="Histidine-containing phosphotransfer domain, HPT domain"/>
    <property type="match status" value="1"/>
</dbReference>
<proteinExistence type="predicted"/>
<evidence type="ECO:0000256" key="3">
    <source>
        <dbReference type="PROSITE-ProRule" id="PRU00169"/>
    </source>
</evidence>
<dbReference type="InterPro" id="IPR008207">
    <property type="entry name" value="Sig_transdc_His_kin_Hpt_dom"/>
</dbReference>
<evidence type="ECO:0000256" key="2">
    <source>
        <dbReference type="PROSITE-ProRule" id="PRU00110"/>
    </source>
</evidence>
<reference evidence="7" key="1">
    <citation type="journal article" date="2019" name="Int. J. Syst. Evol. Microbiol.">
        <title>The Global Catalogue of Microorganisms (GCM) 10K type strain sequencing project: providing services to taxonomists for standard genome sequencing and annotation.</title>
        <authorList>
            <consortium name="The Broad Institute Genomics Platform"/>
            <consortium name="The Broad Institute Genome Sequencing Center for Infectious Disease"/>
            <person name="Wu L."/>
            <person name="Ma J."/>
        </authorList>
    </citation>
    <scope>NUCLEOTIDE SEQUENCE [LARGE SCALE GENOMIC DNA]</scope>
    <source>
        <strain evidence="7">KCTC 19812</strain>
    </source>
</reference>
<dbReference type="EMBL" id="JBHUIV010000025">
    <property type="protein sequence ID" value="MFD2203239.1"/>
    <property type="molecule type" value="Genomic_DNA"/>
</dbReference>
<evidence type="ECO:0000256" key="1">
    <source>
        <dbReference type="ARBA" id="ARBA00022553"/>
    </source>
</evidence>
<dbReference type="Proteomes" id="UP001597414">
    <property type="component" value="Unassembled WGS sequence"/>
</dbReference>
<dbReference type="CDD" id="cd17546">
    <property type="entry name" value="REC_hyHK_CKI1_RcsC-like"/>
    <property type="match status" value="1"/>
</dbReference>
<evidence type="ECO:0000313" key="6">
    <source>
        <dbReference type="EMBL" id="MFD2203239.1"/>
    </source>
</evidence>
<dbReference type="Gene3D" id="3.40.50.2300">
    <property type="match status" value="1"/>
</dbReference>
<dbReference type="Gene3D" id="1.20.120.160">
    <property type="entry name" value="HPT domain"/>
    <property type="match status" value="1"/>
</dbReference>
<dbReference type="PROSITE" id="PS50894">
    <property type="entry name" value="HPT"/>
    <property type="match status" value="1"/>
</dbReference>
<dbReference type="SMART" id="SM00448">
    <property type="entry name" value="REC"/>
    <property type="match status" value="1"/>
</dbReference>
<feature type="modified residue" description="4-aspartylphosphate" evidence="3">
    <location>
        <position position="53"/>
    </location>
</feature>
<dbReference type="PANTHER" id="PTHR43719:SF28">
    <property type="entry name" value="PEROXIDE STRESS-ACTIVATED HISTIDINE KINASE MAK1-RELATED"/>
    <property type="match status" value="1"/>
</dbReference>
<dbReference type="InterPro" id="IPR050956">
    <property type="entry name" value="2C_system_His_kinase"/>
</dbReference>
<dbReference type="Pfam" id="PF01627">
    <property type="entry name" value="Hpt"/>
    <property type="match status" value="1"/>
</dbReference>
<dbReference type="InterPro" id="IPR001789">
    <property type="entry name" value="Sig_transdc_resp-reg_receiver"/>
</dbReference>
<dbReference type="PROSITE" id="PS50110">
    <property type="entry name" value="RESPONSE_REGULATORY"/>
    <property type="match status" value="1"/>
</dbReference>
<feature type="modified residue" description="Phosphohistidine" evidence="2">
    <location>
        <position position="194"/>
    </location>
</feature>
<feature type="domain" description="Response regulatory" evidence="4">
    <location>
        <begin position="5"/>
        <end position="119"/>
    </location>
</feature>
<sequence length="253" mass="29180">MKNNKVLIVDDNALNRKVFQNIIGQVYQCEVAENGKEALEKIKKESFDIIILDIQMPMLDGINTLKIIKEEQLTFVPVIAVSAFANENDRDYFLSAGFDDFISKPVKPKQLLESLQKHILMSKSPGKLEKIESEIQSNTEILNPKVVLQLLKYNSIENIRLVYNDFIDETERLLSEIEYQLKYGEYSQIGEKLHIIKGNSGTIGALEIFYFTQSFEKNIKSGNFDNTVKDYIYLKSLFERFKTHCKSSVYLNP</sequence>
<dbReference type="PANTHER" id="PTHR43719">
    <property type="entry name" value="TWO-COMPONENT HISTIDINE KINASE"/>
    <property type="match status" value="1"/>
</dbReference>
<dbReference type="InterPro" id="IPR011006">
    <property type="entry name" value="CheY-like_superfamily"/>
</dbReference>